<feature type="region of interest" description="Disordered" evidence="1">
    <location>
        <begin position="109"/>
        <end position="130"/>
    </location>
</feature>
<protein>
    <submittedName>
        <fullName evidence="2">Uncharacterized protein</fullName>
    </submittedName>
</protein>
<comment type="caution">
    <text evidence="2">The sequence shown here is derived from an EMBL/GenBank/DDBJ whole genome shotgun (WGS) entry which is preliminary data.</text>
</comment>
<sequence>MCYTITNYHTICGCFGKPTISGEPCIRALTSAGSSRGCWDTTDLGVVTVASLCPRCAKGAVLSPRLLGDNDNNPISRVSSHTSVSSSGSSVPGMEMLEGIRRARSNMSLSSMASDRSNAPTSNVDEGQGLGVGDLERMAFCLTGTAPAPATAIPTPTPTTSKTSATSKKPWDPANLHWRTFGGSGASVKFKRSAP</sequence>
<dbReference type="AlphaFoldDB" id="A0A4U0WPY1"/>
<dbReference type="EMBL" id="NAJQ01000575">
    <property type="protein sequence ID" value="TKA67418.1"/>
    <property type="molecule type" value="Genomic_DNA"/>
</dbReference>
<reference evidence="2 4" key="1">
    <citation type="submission" date="2017-03" db="EMBL/GenBank/DDBJ databases">
        <title>Genomes of endolithic fungi from Antarctica.</title>
        <authorList>
            <person name="Coleine C."/>
            <person name="Masonjones S."/>
            <person name="Stajich J.E."/>
        </authorList>
    </citation>
    <scope>NUCLEOTIDE SEQUENCE [LARGE SCALE GENOMIC DNA]</scope>
    <source>
        <strain evidence="2 4">CCFEE 5184</strain>
    </source>
</reference>
<feature type="region of interest" description="Disordered" evidence="1">
    <location>
        <begin position="146"/>
        <end position="195"/>
    </location>
</feature>
<evidence type="ECO:0000256" key="1">
    <source>
        <dbReference type="SAM" id="MobiDB-lite"/>
    </source>
</evidence>
<dbReference type="EMBL" id="NAJQ01000918">
    <property type="protein sequence ID" value="TKA63705.1"/>
    <property type="molecule type" value="Genomic_DNA"/>
</dbReference>
<evidence type="ECO:0000313" key="4">
    <source>
        <dbReference type="Proteomes" id="UP000309340"/>
    </source>
</evidence>
<evidence type="ECO:0000313" key="3">
    <source>
        <dbReference type="EMBL" id="TKA67418.1"/>
    </source>
</evidence>
<dbReference type="Proteomes" id="UP000309340">
    <property type="component" value="Unassembled WGS sequence"/>
</dbReference>
<name>A0A4U0WPY1_9PEZI</name>
<accession>A0A4U0WPY1</accession>
<feature type="compositionally biased region" description="Polar residues" evidence="1">
    <location>
        <begin position="109"/>
        <end position="125"/>
    </location>
</feature>
<keyword evidence="4" id="KW-1185">Reference proteome</keyword>
<evidence type="ECO:0000313" key="2">
    <source>
        <dbReference type="EMBL" id="TKA63705.1"/>
    </source>
</evidence>
<dbReference type="OrthoDB" id="3899322at2759"/>
<organism evidence="2 4">
    <name type="scientific">Friedmanniomyces simplex</name>
    <dbReference type="NCBI Taxonomy" id="329884"/>
    <lineage>
        <taxon>Eukaryota</taxon>
        <taxon>Fungi</taxon>
        <taxon>Dikarya</taxon>
        <taxon>Ascomycota</taxon>
        <taxon>Pezizomycotina</taxon>
        <taxon>Dothideomycetes</taxon>
        <taxon>Dothideomycetidae</taxon>
        <taxon>Mycosphaerellales</taxon>
        <taxon>Teratosphaeriaceae</taxon>
        <taxon>Friedmanniomyces</taxon>
    </lineage>
</organism>
<feature type="compositionally biased region" description="Low complexity" evidence="1">
    <location>
        <begin position="146"/>
        <end position="168"/>
    </location>
</feature>
<proteinExistence type="predicted"/>
<gene>
    <name evidence="2" type="ORF">B0A55_10385</name>
    <name evidence="3" type="ORF">B0A55_11283</name>
</gene>